<evidence type="ECO:0000313" key="2">
    <source>
        <dbReference type="Proteomes" id="UP000801864"/>
    </source>
</evidence>
<name>A0A9P4X482_9HYPO</name>
<keyword evidence="2" id="KW-1185">Reference proteome</keyword>
<proteinExistence type="predicted"/>
<accession>A0A9P4X482</accession>
<dbReference type="EMBL" id="QLNT01000028">
    <property type="protein sequence ID" value="KAF3057688.1"/>
    <property type="molecule type" value="Genomic_DNA"/>
</dbReference>
<organism evidence="1 2">
    <name type="scientific">Trichoderma lentiforme</name>
    <dbReference type="NCBI Taxonomy" id="1567552"/>
    <lineage>
        <taxon>Eukaryota</taxon>
        <taxon>Fungi</taxon>
        <taxon>Dikarya</taxon>
        <taxon>Ascomycota</taxon>
        <taxon>Pezizomycotina</taxon>
        <taxon>Sordariomycetes</taxon>
        <taxon>Hypocreomycetidae</taxon>
        <taxon>Hypocreales</taxon>
        <taxon>Hypocreaceae</taxon>
        <taxon>Trichoderma</taxon>
    </lineage>
</organism>
<sequence>MATFSVREKRKQGLGETLNRLAGCAQQMMNHATKEVLVCAAVDRKGTIKKMMHNYGKSADVSVKIAFVEAE</sequence>
<protein>
    <submittedName>
        <fullName evidence="1">Uncharacterized protein</fullName>
    </submittedName>
</protein>
<dbReference type="AlphaFoldDB" id="A0A9P4X482"/>
<gene>
    <name evidence="1" type="ORF">CFAM422_012205</name>
</gene>
<dbReference type="Proteomes" id="UP000801864">
    <property type="component" value="Unassembled WGS sequence"/>
</dbReference>
<comment type="caution">
    <text evidence="1">The sequence shown here is derived from an EMBL/GenBank/DDBJ whole genome shotgun (WGS) entry which is preliminary data.</text>
</comment>
<evidence type="ECO:0000313" key="1">
    <source>
        <dbReference type="EMBL" id="KAF3057688.1"/>
    </source>
</evidence>
<reference evidence="1 2" key="1">
    <citation type="submission" date="2018-06" db="EMBL/GenBank/DDBJ databases">
        <title>Genome analysis of cellulolytic fungus Trichoderma lentiforme CFAM-422.</title>
        <authorList>
            <person name="Steindorff A.S."/>
            <person name="Formighieri E.F."/>
            <person name="Midorikawa G.E.O."/>
            <person name="Tamietti M.S."/>
            <person name="Ramos E.Z."/>
            <person name="Silva A.S."/>
            <person name="Bon E.P.S."/>
            <person name="Mendes T.D."/>
            <person name="Damaso M.C.T."/>
            <person name="Favaro L.C.L."/>
        </authorList>
    </citation>
    <scope>NUCLEOTIDE SEQUENCE [LARGE SCALE GENOMIC DNA]</scope>
    <source>
        <strain evidence="1 2">CFAM-422</strain>
    </source>
</reference>